<evidence type="ECO:0000313" key="1">
    <source>
        <dbReference type="EMBL" id="GJT11792.1"/>
    </source>
</evidence>
<dbReference type="InterPro" id="IPR006912">
    <property type="entry name" value="Harbinger_derived_prot"/>
</dbReference>
<reference evidence="1" key="2">
    <citation type="submission" date="2022-01" db="EMBL/GenBank/DDBJ databases">
        <authorList>
            <person name="Yamashiro T."/>
            <person name="Shiraishi A."/>
            <person name="Satake H."/>
            <person name="Nakayama K."/>
        </authorList>
    </citation>
    <scope>NUCLEOTIDE SEQUENCE</scope>
</reference>
<proteinExistence type="predicted"/>
<dbReference type="Pfam" id="PF04827">
    <property type="entry name" value="Plant_tran"/>
    <property type="match status" value="1"/>
</dbReference>
<reference evidence="1" key="1">
    <citation type="journal article" date="2022" name="Int. J. Mol. Sci.">
        <title>Draft Genome of Tanacetum Coccineum: Genomic Comparison of Closely Related Tanacetum-Family Plants.</title>
        <authorList>
            <person name="Yamashiro T."/>
            <person name="Shiraishi A."/>
            <person name="Nakayama K."/>
            <person name="Satake H."/>
        </authorList>
    </citation>
    <scope>NUCLEOTIDE SEQUENCE</scope>
</reference>
<dbReference type="PANTHER" id="PTHR47150:SF5">
    <property type="entry name" value="OS07G0546750 PROTEIN"/>
    <property type="match status" value="1"/>
</dbReference>
<dbReference type="Proteomes" id="UP001151760">
    <property type="component" value="Unassembled WGS sequence"/>
</dbReference>
<keyword evidence="2" id="KW-1185">Reference proteome</keyword>
<dbReference type="PANTHER" id="PTHR47150">
    <property type="entry name" value="OS12G0169200 PROTEIN"/>
    <property type="match status" value="1"/>
</dbReference>
<accession>A0ABQ5BCF7</accession>
<gene>
    <name evidence="1" type="ORF">Tco_0858834</name>
</gene>
<sequence>MSDSESGDSDVQDFKDLDMIFELARLEQQQQEEAERVRHRNYIYRERVEAEARLMADYFGPRPKYPDYYFRLRYRMSRKLFLDIVSGIENYIETHHPLSPHFDFFRVRPDATGVPGFSVIMKCTSAIRQLAYGVTPDSLDEYLQMGSHCARDCLDFFTMCVIELFMPKYLRKPDFNDIQKLYTAHNNIHGFPGMLGSIDCMHWEWRNCPKAWHGQFGRGDKKYPTILLEAVASYDLWIWHAFFGVADANNDLTVLNNSLLFDDLLNGIDLVAPFECNGVTFEKGYYLADVNPHTNATVKHPCCR</sequence>
<dbReference type="EMBL" id="BQNB010013096">
    <property type="protein sequence ID" value="GJT11792.1"/>
    <property type="molecule type" value="Genomic_DNA"/>
</dbReference>
<organism evidence="1 2">
    <name type="scientific">Tanacetum coccineum</name>
    <dbReference type="NCBI Taxonomy" id="301880"/>
    <lineage>
        <taxon>Eukaryota</taxon>
        <taxon>Viridiplantae</taxon>
        <taxon>Streptophyta</taxon>
        <taxon>Embryophyta</taxon>
        <taxon>Tracheophyta</taxon>
        <taxon>Spermatophyta</taxon>
        <taxon>Magnoliopsida</taxon>
        <taxon>eudicotyledons</taxon>
        <taxon>Gunneridae</taxon>
        <taxon>Pentapetalae</taxon>
        <taxon>asterids</taxon>
        <taxon>campanulids</taxon>
        <taxon>Asterales</taxon>
        <taxon>Asteraceae</taxon>
        <taxon>Asteroideae</taxon>
        <taxon>Anthemideae</taxon>
        <taxon>Anthemidinae</taxon>
        <taxon>Tanacetum</taxon>
    </lineage>
</organism>
<protein>
    <submittedName>
        <fullName evidence="1">ALP1-like protein</fullName>
    </submittedName>
</protein>
<name>A0ABQ5BCF7_9ASTR</name>
<comment type="caution">
    <text evidence="1">The sequence shown here is derived from an EMBL/GenBank/DDBJ whole genome shotgun (WGS) entry which is preliminary data.</text>
</comment>
<evidence type="ECO:0000313" key="2">
    <source>
        <dbReference type="Proteomes" id="UP001151760"/>
    </source>
</evidence>